<reference evidence="6" key="2">
    <citation type="submission" date="2025-08" db="UniProtKB">
        <authorList>
            <consortium name="RefSeq"/>
        </authorList>
    </citation>
    <scope>IDENTIFICATION</scope>
    <source>
        <tissue evidence="6">Etiolated seedlings</tissue>
    </source>
</reference>
<comment type="similarity">
    <text evidence="1 4">Belongs to the plant dirigent protein family.</text>
</comment>
<evidence type="ECO:0000256" key="1">
    <source>
        <dbReference type="ARBA" id="ARBA00010746"/>
    </source>
</evidence>
<dbReference type="Gene3D" id="2.40.480.10">
    <property type="entry name" value="Allene oxide cyclase-like"/>
    <property type="match status" value="1"/>
</dbReference>
<dbReference type="AlphaFoldDB" id="A0A1S2XPJ1"/>
<dbReference type="eggNOG" id="ENOG502RXST">
    <property type="taxonomic scope" value="Eukaryota"/>
</dbReference>
<organism evidence="5 6">
    <name type="scientific">Cicer arietinum</name>
    <name type="common">Chickpea</name>
    <name type="synonym">Garbanzo</name>
    <dbReference type="NCBI Taxonomy" id="3827"/>
    <lineage>
        <taxon>Eukaryota</taxon>
        <taxon>Viridiplantae</taxon>
        <taxon>Streptophyta</taxon>
        <taxon>Embryophyta</taxon>
        <taxon>Tracheophyta</taxon>
        <taxon>Spermatophyta</taxon>
        <taxon>Magnoliopsida</taxon>
        <taxon>eudicotyledons</taxon>
        <taxon>Gunneridae</taxon>
        <taxon>Pentapetalae</taxon>
        <taxon>rosids</taxon>
        <taxon>fabids</taxon>
        <taxon>Fabales</taxon>
        <taxon>Fabaceae</taxon>
        <taxon>Papilionoideae</taxon>
        <taxon>50 kb inversion clade</taxon>
        <taxon>NPAAA clade</taxon>
        <taxon>Hologalegina</taxon>
        <taxon>IRL clade</taxon>
        <taxon>Cicereae</taxon>
        <taxon>Cicer</taxon>
    </lineage>
</organism>
<feature type="signal peptide" evidence="4">
    <location>
        <begin position="1"/>
        <end position="22"/>
    </location>
</feature>
<keyword evidence="4" id="KW-0052">Apoplast</keyword>
<keyword evidence="3 4" id="KW-0964">Secreted</keyword>
<name>A0A1S2XPJ1_CICAR</name>
<reference evidence="5" key="1">
    <citation type="journal article" date="2013" name="Nat. Biotechnol.">
        <title>Draft genome sequence of chickpea (Cicer arietinum) provides a resource for trait improvement.</title>
        <authorList>
            <person name="Varshney R.K."/>
            <person name="Song C."/>
            <person name="Saxena R.K."/>
            <person name="Azam S."/>
            <person name="Yu S."/>
            <person name="Sharpe A.G."/>
            <person name="Cannon S."/>
            <person name="Baek J."/>
            <person name="Rosen B.D."/>
            <person name="Tar'an B."/>
            <person name="Millan T."/>
            <person name="Zhang X."/>
            <person name="Ramsay L.D."/>
            <person name="Iwata A."/>
            <person name="Wang Y."/>
            <person name="Nelson W."/>
            <person name="Farmer A.D."/>
            <person name="Gaur P.M."/>
            <person name="Soderlund C."/>
            <person name="Penmetsa R.V."/>
            <person name="Xu C."/>
            <person name="Bharti A.K."/>
            <person name="He W."/>
            <person name="Winter P."/>
            <person name="Zhao S."/>
            <person name="Hane J.K."/>
            <person name="Carrasquilla-Garcia N."/>
            <person name="Condie J.A."/>
            <person name="Upadhyaya H.D."/>
            <person name="Luo M.C."/>
            <person name="Thudi M."/>
            <person name="Gowda C.L."/>
            <person name="Singh N.P."/>
            <person name="Lichtenzveig J."/>
            <person name="Gali K.K."/>
            <person name="Rubio J."/>
            <person name="Nadarajan N."/>
            <person name="Dolezel J."/>
            <person name="Bansal K.C."/>
            <person name="Xu X."/>
            <person name="Edwards D."/>
            <person name="Zhang G."/>
            <person name="Kahl G."/>
            <person name="Gil J."/>
            <person name="Singh K.B."/>
            <person name="Datta S.K."/>
            <person name="Jackson S.A."/>
            <person name="Wang J."/>
            <person name="Cook D.R."/>
        </authorList>
    </citation>
    <scope>NUCLEOTIDE SEQUENCE [LARGE SCALE GENOMIC DNA]</scope>
    <source>
        <strain evidence="5">cv. CDC Frontier</strain>
    </source>
</reference>
<dbReference type="Pfam" id="PF03018">
    <property type="entry name" value="Dirigent"/>
    <property type="match status" value="1"/>
</dbReference>
<comment type="function">
    <text evidence="4">Dirigent proteins impart stereoselectivity on the phenoxy radical-coupling reaction, yielding optically active lignans from two molecules of coniferyl alcohol in the biosynthesis of lignans, flavonolignans, and alkaloids and thus plays a central role in plant secondary metabolism.</text>
</comment>
<dbReference type="RefSeq" id="XP_004492507.1">
    <property type="nucleotide sequence ID" value="XM_004492450.3"/>
</dbReference>
<evidence type="ECO:0000256" key="4">
    <source>
        <dbReference type="RuleBase" id="RU363099"/>
    </source>
</evidence>
<keyword evidence="4" id="KW-0732">Signal</keyword>
<comment type="subunit">
    <text evidence="2 4">Homodimer.</text>
</comment>
<dbReference type="KEGG" id="cam:101507675"/>
<sequence length="192" mass="21451">MFIQFSILFLLSTTPFTYLIKAKQDNNNFVRSLDHKALSLENKKEKLSHLKFYWHDIVSGNNPSSITIVPSPLKNSATSFGFVNMIENPLTLGPKLSSKLVGKAQGFYASTSLSEVDLLMAMNFAITQGKYNGSTITILGRNPILDKVREMPIVGGSGLFQFARGYAQLRTHSFSSKTNDAIVEYNIYVLHY</sequence>
<protein>
    <recommendedName>
        <fullName evidence="4">Dirigent protein</fullName>
    </recommendedName>
</protein>
<dbReference type="OrthoDB" id="1864232at2759"/>
<dbReference type="GO" id="GO:0048046">
    <property type="term" value="C:apoplast"/>
    <property type="evidence" value="ECO:0007669"/>
    <property type="project" value="UniProtKB-SubCell"/>
</dbReference>
<dbReference type="PaxDb" id="3827-XP_004492507.1"/>
<dbReference type="PANTHER" id="PTHR21495">
    <property type="entry name" value="NUCLEOPORIN-RELATED"/>
    <property type="match status" value="1"/>
</dbReference>
<dbReference type="GO" id="GO:0009699">
    <property type="term" value="P:phenylpropanoid biosynthetic process"/>
    <property type="evidence" value="ECO:0007669"/>
    <property type="project" value="UniProtKB-ARBA"/>
</dbReference>
<comment type="subcellular location">
    <subcellularLocation>
        <location evidence="4">Secreted</location>
        <location evidence="4">Extracellular space</location>
        <location evidence="4">Apoplast</location>
    </subcellularLocation>
</comment>
<proteinExistence type="inferred from homology"/>
<gene>
    <name evidence="6" type="primary">LOC101507675</name>
</gene>
<evidence type="ECO:0000313" key="6">
    <source>
        <dbReference type="RefSeq" id="XP_004492507.1"/>
    </source>
</evidence>
<dbReference type="InterPro" id="IPR004265">
    <property type="entry name" value="Dirigent"/>
</dbReference>
<dbReference type="STRING" id="3827.A0A1S2XPJ1"/>
<dbReference type="InterPro" id="IPR044859">
    <property type="entry name" value="Allene_oxi_cyc_Dirigent"/>
</dbReference>
<evidence type="ECO:0000313" key="5">
    <source>
        <dbReference type="Proteomes" id="UP000087171"/>
    </source>
</evidence>
<evidence type="ECO:0000256" key="3">
    <source>
        <dbReference type="ARBA" id="ARBA00022525"/>
    </source>
</evidence>
<dbReference type="GeneID" id="101507675"/>
<evidence type="ECO:0000256" key="2">
    <source>
        <dbReference type="ARBA" id="ARBA00011738"/>
    </source>
</evidence>
<dbReference type="Proteomes" id="UP000087171">
    <property type="component" value="Chromosome Ca3"/>
</dbReference>
<feature type="chain" id="PRO_5010005989" description="Dirigent protein" evidence="4">
    <location>
        <begin position="23"/>
        <end position="192"/>
    </location>
</feature>
<keyword evidence="5" id="KW-1185">Reference proteome</keyword>
<accession>A0A1S2XPJ1</accession>